<dbReference type="GO" id="GO:0005634">
    <property type="term" value="C:nucleus"/>
    <property type="evidence" value="ECO:0007669"/>
    <property type="project" value="TreeGrafter"/>
</dbReference>
<dbReference type="GO" id="GO:0006457">
    <property type="term" value="P:protein folding"/>
    <property type="evidence" value="ECO:0007669"/>
    <property type="project" value="TreeGrafter"/>
</dbReference>
<feature type="domain" description="Cns1/TTC4 wheel" evidence="6">
    <location>
        <begin position="261"/>
        <end position="364"/>
    </location>
</feature>
<dbReference type="OrthoDB" id="420195at2759"/>
<evidence type="ECO:0000313" key="7">
    <source>
        <dbReference type="EMBL" id="KFM57514.1"/>
    </source>
</evidence>
<evidence type="ECO:0000256" key="3">
    <source>
        <dbReference type="ARBA" id="ARBA00023602"/>
    </source>
</evidence>
<name>A0A087SXC5_STEMI</name>
<dbReference type="EMBL" id="KK112389">
    <property type="protein sequence ID" value="KFM57514.1"/>
    <property type="molecule type" value="Genomic_DNA"/>
</dbReference>
<evidence type="ECO:0000256" key="5">
    <source>
        <dbReference type="SAM" id="Coils"/>
    </source>
</evidence>
<dbReference type="InterPro" id="IPR011990">
    <property type="entry name" value="TPR-like_helical_dom_sf"/>
</dbReference>
<protein>
    <submittedName>
        <fullName evidence="7">Tetratricopeptide repeat protein 4</fullName>
    </submittedName>
</protein>
<dbReference type="GO" id="GO:0051879">
    <property type="term" value="F:Hsp90 protein binding"/>
    <property type="evidence" value="ECO:0007669"/>
    <property type="project" value="InterPro"/>
</dbReference>
<dbReference type="STRING" id="407821.A0A087SXC5"/>
<reference evidence="7 8" key="1">
    <citation type="submission" date="2013-11" db="EMBL/GenBank/DDBJ databases">
        <title>Genome sequencing of Stegodyphus mimosarum.</title>
        <authorList>
            <person name="Bechsgaard J."/>
        </authorList>
    </citation>
    <scope>NUCLEOTIDE SEQUENCE [LARGE SCALE GENOMIC DNA]</scope>
</reference>
<dbReference type="CDD" id="cd21380">
    <property type="entry name" value="CTWD_Cns1"/>
    <property type="match status" value="1"/>
</dbReference>
<gene>
    <name evidence="7" type="ORF">X975_15495</name>
</gene>
<dbReference type="InterPro" id="IPR019734">
    <property type="entry name" value="TPR_rpt"/>
</dbReference>
<dbReference type="GO" id="GO:0005829">
    <property type="term" value="C:cytosol"/>
    <property type="evidence" value="ECO:0007669"/>
    <property type="project" value="TreeGrafter"/>
</dbReference>
<feature type="non-terminal residue" evidence="7">
    <location>
        <position position="379"/>
    </location>
</feature>
<feature type="repeat" description="TPR" evidence="4">
    <location>
        <begin position="119"/>
        <end position="152"/>
    </location>
</feature>
<accession>A0A087SXC5</accession>
<dbReference type="Pfam" id="PF18972">
    <property type="entry name" value="Wheel"/>
    <property type="match status" value="1"/>
</dbReference>
<dbReference type="PANTHER" id="PTHR46035:SF1">
    <property type="entry name" value="TETRATRICOPEPTIDE REPEAT PROTEIN 4"/>
    <property type="match status" value="1"/>
</dbReference>
<feature type="coiled-coil region" evidence="5">
    <location>
        <begin position="182"/>
        <end position="213"/>
    </location>
</feature>
<dbReference type="PANTHER" id="PTHR46035">
    <property type="entry name" value="TETRATRICOPEPTIDE REPEAT PROTEIN 4"/>
    <property type="match status" value="1"/>
</dbReference>
<sequence length="379" mass="44331">MDEEERSQLAEKLDKELEDYISQLKPKKYEDGWAEDRWEEEMEKHPFFMSKPAEGQELPPLVEALQQLKYDPEVNSPEDLALSYKEDGNQNFKQHKYRWAVDSYTKGLEAKCNDPELNAQLYCNRANAHYHIGNLKKSLKDATEARNLKPDHIKAFYRGAMCCLELQLYQDCISWCVDGLKLDEQNKTLLDMKKKAEEKKKLADISKRKAQAEEWAKVKERSTLKKEVKKRGICLVEGDKIDLSALQPMHPAVTIAKVSLDENHRLSWPVMLIYPEYGVTDFIESFHEDTCFRDLFTNMFTDDDPPPWDIKREYTPECMQVYFSDREDTIIPVAKDLPLSSVLTHKMYKVHGGTPSFIITVSNSEFDRSYRKKYRVIDF</sequence>
<dbReference type="SMART" id="SM00028">
    <property type="entry name" value="TPR"/>
    <property type="match status" value="3"/>
</dbReference>
<evidence type="ECO:0000256" key="1">
    <source>
        <dbReference type="ARBA" id="ARBA00022737"/>
    </source>
</evidence>
<keyword evidence="1" id="KW-0677">Repeat</keyword>
<evidence type="ECO:0000313" key="8">
    <source>
        <dbReference type="Proteomes" id="UP000054359"/>
    </source>
</evidence>
<comment type="similarity">
    <text evidence="3">Belongs to the TTC4 family.</text>
</comment>
<keyword evidence="5" id="KW-0175">Coiled coil</keyword>
<keyword evidence="2 4" id="KW-0802">TPR repeat</keyword>
<evidence type="ECO:0000259" key="6">
    <source>
        <dbReference type="Pfam" id="PF18972"/>
    </source>
</evidence>
<evidence type="ECO:0000256" key="4">
    <source>
        <dbReference type="PROSITE-ProRule" id="PRU00339"/>
    </source>
</evidence>
<dbReference type="GO" id="GO:0030544">
    <property type="term" value="F:Hsp70 protein binding"/>
    <property type="evidence" value="ECO:0007669"/>
    <property type="project" value="TreeGrafter"/>
</dbReference>
<dbReference type="InterPro" id="IPR044059">
    <property type="entry name" value="Csn1/TTC4_wheel"/>
</dbReference>
<dbReference type="Proteomes" id="UP000054359">
    <property type="component" value="Unassembled WGS sequence"/>
</dbReference>
<dbReference type="PROSITE" id="PS50005">
    <property type="entry name" value="TPR"/>
    <property type="match status" value="1"/>
</dbReference>
<keyword evidence="8" id="KW-1185">Reference proteome</keyword>
<dbReference type="OMA" id="WRAAQCA"/>
<evidence type="ECO:0000256" key="2">
    <source>
        <dbReference type="ARBA" id="ARBA00022803"/>
    </source>
</evidence>
<dbReference type="AlphaFoldDB" id="A0A087SXC5"/>
<dbReference type="SUPFAM" id="SSF48452">
    <property type="entry name" value="TPR-like"/>
    <property type="match status" value="1"/>
</dbReference>
<proteinExistence type="inferred from homology"/>
<organism evidence="7 8">
    <name type="scientific">Stegodyphus mimosarum</name>
    <name type="common">African social velvet spider</name>
    <dbReference type="NCBI Taxonomy" id="407821"/>
    <lineage>
        <taxon>Eukaryota</taxon>
        <taxon>Metazoa</taxon>
        <taxon>Ecdysozoa</taxon>
        <taxon>Arthropoda</taxon>
        <taxon>Chelicerata</taxon>
        <taxon>Arachnida</taxon>
        <taxon>Araneae</taxon>
        <taxon>Araneomorphae</taxon>
        <taxon>Entelegynae</taxon>
        <taxon>Eresoidea</taxon>
        <taxon>Eresidae</taxon>
        <taxon>Stegodyphus</taxon>
    </lineage>
</organism>
<dbReference type="Gene3D" id="1.25.40.10">
    <property type="entry name" value="Tetratricopeptide repeat domain"/>
    <property type="match status" value="1"/>
</dbReference>